<dbReference type="Proteomes" id="UP000289857">
    <property type="component" value="Unassembled WGS sequence"/>
</dbReference>
<keyword evidence="1" id="KW-0812">Transmembrane</keyword>
<dbReference type="EMBL" id="SBKN01000008">
    <property type="protein sequence ID" value="RXR21478.1"/>
    <property type="molecule type" value="Genomic_DNA"/>
</dbReference>
<evidence type="ECO:0000313" key="2">
    <source>
        <dbReference type="EMBL" id="RXR21478.1"/>
    </source>
</evidence>
<protein>
    <submittedName>
        <fullName evidence="2">Uncharacterized protein</fullName>
    </submittedName>
</protein>
<dbReference type="OrthoDB" id="1453725at2"/>
<name>A0A4Q1K6A4_9FLAO</name>
<keyword evidence="1" id="KW-1133">Transmembrane helix</keyword>
<keyword evidence="1" id="KW-0472">Membrane</keyword>
<feature type="transmembrane region" description="Helical" evidence="1">
    <location>
        <begin position="88"/>
        <end position="111"/>
    </location>
</feature>
<gene>
    <name evidence="2" type="ORF">EQG61_12195</name>
</gene>
<organism evidence="2 3">
    <name type="scientific">Flavobacterium stagni</name>
    <dbReference type="NCBI Taxonomy" id="2506421"/>
    <lineage>
        <taxon>Bacteria</taxon>
        <taxon>Pseudomonadati</taxon>
        <taxon>Bacteroidota</taxon>
        <taxon>Flavobacteriia</taxon>
        <taxon>Flavobacteriales</taxon>
        <taxon>Flavobacteriaceae</taxon>
        <taxon>Flavobacterium</taxon>
    </lineage>
</organism>
<comment type="caution">
    <text evidence="2">The sequence shown here is derived from an EMBL/GenBank/DDBJ whole genome shotgun (WGS) entry which is preliminary data.</text>
</comment>
<accession>A0A4Q1K6A4</accession>
<evidence type="ECO:0000256" key="1">
    <source>
        <dbReference type="SAM" id="Phobius"/>
    </source>
</evidence>
<proteinExistence type="predicted"/>
<keyword evidence="3" id="KW-1185">Reference proteome</keyword>
<sequence length="171" mass="19882">MTPHSFWTLVLKIIGIWMIVNGLFFLPQFVGPLLYGHSGYDFEDLKLLLAVNLLIVVIFIAVIRMFLFKTDSLIRFFRLDRNFQETTFSLTLSEVTVLRIALIVISGMALLDSIPDFCRNLFEFTQQKILFKDYPNAHWLVFQFIKSGLALWVLSNSRRVAGWVTQKARED</sequence>
<feature type="transmembrane region" description="Helical" evidence="1">
    <location>
        <begin position="47"/>
        <end position="67"/>
    </location>
</feature>
<feature type="transmembrane region" description="Helical" evidence="1">
    <location>
        <begin position="137"/>
        <end position="154"/>
    </location>
</feature>
<feature type="transmembrane region" description="Helical" evidence="1">
    <location>
        <begin position="7"/>
        <end position="27"/>
    </location>
</feature>
<evidence type="ECO:0000313" key="3">
    <source>
        <dbReference type="Proteomes" id="UP000289857"/>
    </source>
</evidence>
<dbReference type="AlphaFoldDB" id="A0A4Q1K6A4"/>
<dbReference type="RefSeq" id="WP_129462228.1">
    <property type="nucleotide sequence ID" value="NZ_SBKN01000008.1"/>
</dbReference>
<reference evidence="3" key="1">
    <citation type="submission" date="2019-01" db="EMBL/GenBank/DDBJ databases">
        <title>Cytophagaceae bacterium strain CAR-16.</title>
        <authorList>
            <person name="Chen W.-M."/>
        </authorList>
    </citation>
    <scope>NUCLEOTIDE SEQUENCE [LARGE SCALE GENOMIC DNA]</scope>
    <source>
        <strain evidence="3">WWJ-16</strain>
    </source>
</reference>